<name>A0A2H6CVS4_TETHA</name>
<feature type="transmembrane region" description="Helical" evidence="6">
    <location>
        <begin position="43"/>
        <end position="64"/>
    </location>
</feature>
<keyword evidence="6" id="KW-0808">Transferase</keyword>
<keyword evidence="8" id="KW-1185">Reference proteome</keyword>
<keyword evidence="3 6" id="KW-0812">Transmembrane</keyword>
<dbReference type="GO" id="GO:0006629">
    <property type="term" value="P:lipid metabolic process"/>
    <property type="evidence" value="ECO:0007669"/>
    <property type="project" value="UniProtKB-KW"/>
</dbReference>
<evidence type="ECO:0000256" key="4">
    <source>
        <dbReference type="ARBA" id="ARBA00022989"/>
    </source>
</evidence>
<comment type="subcellular location">
    <subcellularLocation>
        <location evidence="1 6">Cell membrane</location>
        <topology evidence="1 6">Multi-pass membrane protein</topology>
    </subcellularLocation>
</comment>
<comment type="similarity">
    <text evidence="6">Belongs to the LPG synthase family.</text>
</comment>
<keyword evidence="4 6" id="KW-1133">Transmembrane helix</keyword>
<evidence type="ECO:0000256" key="3">
    <source>
        <dbReference type="ARBA" id="ARBA00022692"/>
    </source>
</evidence>
<evidence type="ECO:0000256" key="1">
    <source>
        <dbReference type="ARBA" id="ARBA00004651"/>
    </source>
</evidence>
<evidence type="ECO:0000256" key="2">
    <source>
        <dbReference type="ARBA" id="ARBA00022475"/>
    </source>
</evidence>
<dbReference type="GO" id="GO:0046677">
    <property type="term" value="P:response to antibiotic"/>
    <property type="evidence" value="ECO:0007669"/>
    <property type="project" value="UniProtKB-KW"/>
</dbReference>
<feature type="transmembrane region" description="Helical" evidence="6">
    <location>
        <begin position="300"/>
        <end position="324"/>
    </location>
</feature>
<evidence type="ECO:0000313" key="8">
    <source>
        <dbReference type="Proteomes" id="UP000236214"/>
    </source>
</evidence>
<organism evidence="7 8">
    <name type="scientific">Tetragenococcus halophilus subsp. halophilus</name>
    <dbReference type="NCBI Taxonomy" id="1513897"/>
    <lineage>
        <taxon>Bacteria</taxon>
        <taxon>Bacillati</taxon>
        <taxon>Bacillota</taxon>
        <taxon>Bacilli</taxon>
        <taxon>Lactobacillales</taxon>
        <taxon>Enterococcaceae</taxon>
        <taxon>Tetragenococcus</taxon>
    </lineage>
</organism>
<evidence type="ECO:0000256" key="5">
    <source>
        <dbReference type="ARBA" id="ARBA00023136"/>
    </source>
</evidence>
<dbReference type="GO" id="GO:0050071">
    <property type="term" value="F:phosphatidylglycerol lysyltransferase activity"/>
    <property type="evidence" value="ECO:0007669"/>
    <property type="project" value="UniProtKB-EC"/>
</dbReference>
<dbReference type="InterPro" id="IPR022791">
    <property type="entry name" value="L-PG_synthase/AglD"/>
</dbReference>
<evidence type="ECO:0000256" key="6">
    <source>
        <dbReference type="RuleBase" id="RU363042"/>
    </source>
</evidence>
<sequence length="341" mass="38686">MKKNPKWKIVLNLILLLLILGIMFYFIQNSMREIFVELKETNLVILLGVIFLGLLHQFFEGYGIKETVGSFAPNFSVFDGMMTSFYTAFYRVVTFGVGTLLAEIGFYKKKGIKISQGVGASALHMISYKAAIVTYAVLNLFFYFNAILNQRPKMIAVIITGIVLTVLLIVTLIVLSLSLNLQVLVLLFCNRFIRNQKLRVYIDQFNLQINALHHAMQSVLNDRTSLLKIYLFNLLKVGAWYVIPFVCLQEEFNDIDFFLTFALISFTLVVSGVIPSPAGIGSFDFVYLLMFRPLSGTVDAVSSLLLYRFASYVLPFLLGFLVFLKERRTAITTEIENSSQI</sequence>
<dbReference type="GO" id="GO:0005886">
    <property type="term" value="C:plasma membrane"/>
    <property type="evidence" value="ECO:0007669"/>
    <property type="project" value="UniProtKB-SubCell"/>
</dbReference>
<gene>
    <name evidence="6" type="primary">mprF</name>
    <name evidence="7" type="ORF">TEHN7118_1883</name>
</gene>
<keyword evidence="6" id="KW-0046">Antibiotic resistance</keyword>
<evidence type="ECO:0000313" key="7">
    <source>
        <dbReference type="EMBL" id="GBD69077.1"/>
    </source>
</evidence>
<keyword evidence="2" id="KW-1003">Cell membrane</keyword>
<dbReference type="EC" id="2.3.2.3" evidence="6"/>
<dbReference type="AlphaFoldDB" id="A0A2H6CVS4"/>
<accession>A0A2H6CVS4</accession>
<feature type="transmembrane region" description="Helical" evidence="6">
    <location>
        <begin position="85"/>
        <end position="106"/>
    </location>
</feature>
<keyword evidence="5 6" id="KW-0472">Membrane</keyword>
<feature type="transmembrane region" description="Helical" evidence="6">
    <location>
        <begin position="155"/>
        <end position="177"/>
    </location>
</feature>
<dbReference type="PANTHER" id="PTHR39087:SF2">
    <property type="entry name" value="UPF0104 MEMBRANE PROTEIN MJ1595"/>
    <property type="match status" value="1"/>
</dbReference>
<feature type="transmembrane region" description="Helical" evidence="6">
    <location>
        <begin position="229"/>
        <end position="248"/>
    </location>
</feature>
<proteinExistence type="inferred from homology"/>
<protein>
    <recommendedName>
        <fullName evidence="6">Phosphatidylglycerol lysyltransferase</fullName>
        <ecNumber evidence="6">2.3.2.3</ecNumber>
    </recommendedName>
    <alternativeName>
        <fullName evidence="6">Lysylphosphatidylglycerol synthase</fullName>
    </alternativeName>
</protein>
<reference evidence="7 8" key="1">
    <citation type="submission" date="2016-05" db="EMBL/GenBank/DDBJ databases">
        <title>Whole genome sequencing of Tetragenococcus halophilus subsp. halophilus NISL 7118.</title>
        <authorList>
            <person name="Shiwa Y."/>
            <person name="Nishimura I."/>
            <person name="Yoshikawa H."/>
            <person name="Koyama Y."/>
            <person name="Oguma T."/>
        </authorList>
    </citation>
    <scope>NUCLEOTIDE SEQUENCE [LARGE SCALE GENOMIC DNA]</scope>
    <source>
        <strain evidence="7 8">NISL 7118</strain>
    </source>
</reference>
<dbReference type="Pfam" id="PF03706">
    <property type="entry name" value="LPG_synthase_TM"/>
    <property type="match status" value="1"/>
</dbReference>
<dbReference type="PANTHER" id="PTHR39087">
    <property type="entry name" value="UPF0104 MEMBRANE PROTEIN MJ1595"/>
    <property type="match status" value="1"/>
</dbReference>
<dbReference type="EMBL" id="BDEC01000095">
    <property type="protein sequence ID" value="GBD69077.1"/>
    <property type="molecule type" value="Genomic_DNA"/>
</dbReference>
<comment type="caution">
    <text evidence="7">The sequence shown here is derived from an EMBL/GenBank/DDBJ whole genome shotgun (WGS) entry which is preliminary data.</text>
</comment>
<feature type="transmembrane region" description="Helical" evidence="6">
    <location>
        <begin position="126"/>
        <end position="148"/>
    </location>
</feature>
<comment type="catalytic activity">
    <reaction evidence="6">
        <text>L-lysyl-tRNA(Lys) + a 1,2-diacyl-sn-glycero-3-phospho-(1'-sn-glycerol) = a 1,2-diacyl-sn-glycero-3-phospho-1'-(3'-O-L-lysyl)-sn-glycerol + tRNA(Lys)</text>
        <dbReference type="Rhea" id="RHEA:10668"/>
        <dbReference type="Rhea" id="RHEA-COMP:9696"/>
        <dbReference type="Rhea" id="RHEA-COMP:9697"/>
        <dbReference type="ChEBI" id="CHEBI:64716"/>
        <dbReference type="ChEBI" id="CHEBI:75792"/>
        <dbReference type="ChEBI" id="CHEBI:78442"/>
        <dbReference type="ChEBI" id="CHEBI:78529"/>
        <dbReference type="EC" id="2.3.2.3"/>
    </reaction>
</comment>
<comment type="function">
    <text evidence="6">Catalyzes the transfer of a lysyl group from L-lysyl-tRNA(Lys) to membrane-bound phosphatidylglycerol (PG), which produces lysylphosphatidylglycerol (LPG), a major component of the bacterial membrane with a positive net charge. LPG synthesis contributes to bacterial virulence as it is involved in the resistance mechanism against cationic antimicrobial peptides (CAMP) produces by the host's immune system (defensins, cathelicidins) and by the competing microorganisms.</text>
</comment>
<feature type="transmembrane region" description="Helical" evidence="6">
    <location>
        <begin position="257"/>
        <end position="280"/>
    </location>
</feature>
<keyword evidence="6" id="KW-0443">Lipid metabolism</keyword>
<feature type="transmembrane region" description="Helical" evidence="6">
    <location>
        <begin position="9"/>
        <end position="27"/>
    </location>
</feature>
<dbReference type="Proteomes" id="UP000236214">
    <property type="component" value="Unassembled WGS sequence"/>
</dbReference>